<dbReference type="REBASE" id="210412">
    <property type="entry name" value="SenS1643McrBCP"/>
</dbReference>
<dbReference type="PANTHER" id="PTHR38733:SF1">
    <property type="entry name" value="TYPE IV METHYL-DIRECTED RESTRICTION ENZYME ECOKMCRBC"/>
    <property type="match status" value="1"/>
</dbReference>
<dbReference type="Proteomes" id="UP000197157">
    <property type="component" value="Chromosome"/>
</dbReference>
<dbReference type="Pfam" id="PF10117">
    <property type="entry name" value="McrBC"/>
    <property type="match status" value="1"/>
</dbReference>
<gene>
    <name evidence="1" type="ORF">LFZ25_21290</name>
</gene>
<proteinExistence type="predicted"/>
<dbReference type="PANTHER" id="PTHR38733">
    <property type="entry name" value="PROTEIN MCRC"/>
    <property type="match status" value="1"/>
</dbReference>
<dbReference type="EMBL" id="CP022117">
    <property type="protein sequence ID" value="ASG18278.1"/>
    <property type="molecule type" value="Genomic_DNA"/>
</dbReference>
<name>A0A2C9P4U1_SALET</name>
<keyword evidence="1" id="KW-0255">Endonuclease</keyword>
<keyword evidence="1" id="KW-0540">Nuclease</keyword>
<dbReference type="GO" id="GO:0004519">
    <property type="term" value="F:endonuclease activity"/>
    <property type="evidence" value="ECO:0007669"/>
    <property type="project" value="UniProtKB-KW"/>
</dbReference>
<reference evidence="1 2" key="1">
    <citation type="submission" date="2017-06" db="EMBL/GenBank/DDBJ databases">
        <title>Salmonella reference genomes for public health.</title>
        <authorList>
            <person name="Robertson J."/>
            <person name="Yoshida C."/>
            <person name="Gurnik S."/>
            <person name="Nash J."/>
        </authorList>
    </citation>
    <scope>NUCLEOTIDE SEQUENCE [LARGE SCALE GENOMIC DNA]</scope>
    <source>
        <strain evidence="1 2">S-1643</strain>
    </source>
</reference>
<organism evidence="1 2">
    <name type="scientific">Salmonella enterica subsp. enterica serovar Macclesfield str. S-1643</name>
    <dbReference type="NCBI Taxonomy" id="1242107"/>
    <lineage>
        <taxon>Bacteria</taxon>
        <taxon>Pseudomonadati</taxon>
        <taxon>Pseudomonadota</taxon>
        <taxon>Gammaproteobacteria</taxon>
        <taxon>Enterobacterales</taxon>
        <taxon>Enterobacteriaceae</taxon>
        <taxon>Salmonella</taxon>
    </lineage>
</organism>
<accession>A0A2C9P4U1</accession>
<evidence type="ECO:0000313" key="2">
    <source>
        <dbReference type="Proteomes" id="UP000197157"/>
    </source>
</evidence>
<keyword evidence="1" id="KW-0378">Hydrolase</keyword>
<dbReference type="AlphaFoldDB" id="A0A2C9P4U1"/>
<evidence type="ECO:0000313" key="1">
    <source>
        <dbReference type="EMBL" id="ASG18278.1"/>
    </source>
</evidence>
<dbReference type="NCBIfam" id="NF007277">
    <property type="entry name" value="PRK09736.1"/>
    <property type="match status" value="1"/>
</dbReference>
<dbReference type="GO" id="GO:0009307">
    <property type="term" value="P:DNA restriction-modification system"/>
    <property type="evidence" value="ECO:0007669"/>
    <property type="project" value="InterPro"/>
</dbReference>
<dbReference type="InterPro" id="IPR019292">
    <property type="entry name" value="McrC"/>
</dbReference>
<dbReference type="PIRSF" id="PIRSF003109">
    <property type="entry name" value="McrC"/>
    <property type="match status" value="1"/>
</dbReference>
<dbReference type="RefSeq" id="WP_088731119.1">
    <property type="nucleotide sequence ID" value="NZ_CP022117.1"/>
</dbReference>
<dbReference type="InterPro" id="IPR014407">
    <property type="entry name" value="McrC_bac"/>
</dbReference>
<sequence>MNENTIPIKNIYYMLCYAWGYIRQAKTINLSSLKGDNIYDLLSIVLIQGTQHIYRRGFELGYKNHNDILSGVKGKIDITNTTKRFLTHNGKLHCVFDELTVDVITNQIIKSTLKLLYTNKNIDNDLKLKINSVLKYMRPIREIDLNSKIFRIIQPNGNNKFYKFIITICQLVYTSSFISQEKGRVNFYDFIRDEREMSRIFQEFLYQFMKKEYIGWSVNRPHIKWDASSDTDPELKLLPRMESDIIMSNANKTIIIDAKYYKNMYTNRYNRAKFRSNNLYQLMCYLHNYDFQETKQNNNIDGMLIYPMTGDSVNETYTINNYKITLRTLNLNQEWNKIHDELLNIFITP</sequence>
<protein>
    <submittedName>
        <fullName evidence="1">5-methylcytosine-specific restriction endonuclease system specificity protein McrC</fullName>
    </submittedName>
</protein>